<evidence type="ECO:0000256" key="1">
    <source>
        <dbReference type="SAM" id="MobiDB-lite"/>
    </source>
</evidence>
<keyword evidence="2" id="KW-0472">Membrane</keyword>
<dbReference type="AlphaFoldDB" id="A0A1Y2CBA3"/>
<dbReference type="Gene3D" id="1.10.150.50">
    <property type="entry name" value="Transcription Factor, Ets-1"/>
    <property type="match status" value="1"/>
</dbReference>
<feature type="region of interest" description="Disordered" evidence="1">
    <location>
        <begin position="466"/>
        <end position="490"/>
    </location>
</feature>
<feature type="compositionally biased region" description="Low complexity" evidence="1">
    <location>
        <begin position="349"/>
        <end position="367"/>
    </location>
</feature>
<keyword evidence="4" id="KW-1185">Reference proteome</keyword>
<dbReference type="OrthoDB" id="2156214at2759"/>
<keyword evidence="2" id="KW-0812">Transmembrane</keyword>
<proteinExistence type="predicted"/>
<protein>
    <recommendedName>
        <fullName evidence="5">SAM domain-containing protein</fullName>
    </recommendedName>
</protein>
<reference evidence="3 4" key="1">
    <citation type="submission" date="2016-07" db="EMBL/GenBank/DDBJ databases">
        <title>Pervasive Adenine N6-methylation of Active Genes in Fungi.</title>
        <authorList>
            <consortium name="DOE Joint Genome Institute"/>
            <person name="Mondo S.J."/>
            <person name="Dannebaum R.O."/>
            <person name="Kuo R.C."/>
            <person name="Labutti K."/>
            <person name="Haridas S."/>
            <person name="Kuo A."/>
            <person name="Salamov A."/>
            <person name="Ahrendt S.R."/>
            <person name="Lipzen A."/>
            <person name="Sullivan W."/>
            <person name="Andreopoulos W.B."/>
            <person name="Clum A."/>
            <person name="Lindquist E."/>
            <person name="Daum C."/>
            <person name="Ramamoorthy G.K."/>
            <person name="Gryganskyi A."/>
            <person name="Culley D."/>
            <person name="Magnuson J.K."/>
            <person name="James T.Y."/>
            <person name="O'Malley M.A."/>
            <person name="Stajich J.E."/>
            <person name="Spatafora J.W."/>
            <person name="Visel A."/>
            <person name="Grigoriev I.V."/>
        </authorList>
    </citation>
    <scope>NUCLEOTIDE SEQUENCE [LARGE SCALE GENOMIC DNA]</scope>
    <source>
        <strain evidence="3 4">JEL800</strain>
    </source>
</reference>
<dbReference type="Proteomes" id="UP000193642">
    <property type="component" value="Unassembled WGS sequence"/>
</dbReference>
<gene>
    <name evidence="3" type="ORF">BCR33DRAFT_716891</name>
</gene>
<evidence type="ECO:0000313" key="3">
    <source>
        <dbReference type="EMBL" id="ORY44331.1"/>
    </source>
</evidence>
<organism evidence="3 4">
    <name type="scientific">Rhizoclosmatium globosum</name>
    <dbReference type="NCBI Taxonomy" id="329046"/>
    <lineage>
        <taxon>Eukaryota</taxon>
        <taxon>Fungi</taxon>
        <taxon>Fungi incertae sedis</taxon>
        <taxon>Chytridiomycota</taxon>
        <taxon>Chytridiomycota incertae sedis</taxon>
        <taxon>Chytridiomycetes</taxon>
        <taxon>Chytridiales</taxon>
        <taxon>Chytriomycetaceae</taxon>
        <taxon>Rhizoclosmatium</taxon>
    </lineage>
</organism>
<name>A0A1Y2CBA3_9FUNG</name>
<feature type="compositionally biased region" description="Basic and acidic residues" evidence="1">
    <location>
        <begin position="467"/>
        <end position="479"/>
    </location>
</feature>
<dbReference type="SUPFAM" id="SSF47769">
    <property type="entry name" value="SAM/Pointed domain"/>
    <property type="match status" value="1"/>
</dbReference>
<keyword evidence="2" id="KW-1133">Transmembrane helix</keyword>
<comment type="caution">
    <text evidence="3">The sequence shown here is derived from an EMBL/GenBank/DDBJ whole genome shotgun (WGS) entry which is preliminary data.</text>
</comment>
<sequence length="547" mass="58855">MTSTFTYSAIYGYSDGGKPCQQDWIERIDLKAAKCTVPTTSSLNSTCSFLPKSSVVSPGNWTVQTGCLSSADVTTLGKDIFGSLSPSFFSRVQFWSYDTADCSGAPSSISEINSAVAVCVMNVSLGFDGTIWRNYYSDDSCSQLFTSIKFNDSTSCVSKMKAVPISQPSFTERILYKGPGCTNPSLVRYSFGRETCTPTGCDTNVLGQVFCPPTNSLVTESKALFSNDNNYVTLTTFVDSKCSVFDYSESIRLDICQPITFSATNNPTAFQGQAYRANITGSNIIYTVYSDGDFVSIRGVDAAAYSQATGSSSSSNAGLIGGIVGGVVVVILLIIGSVYYYRKTKRYTPETTTSAPAPAQAPESAPSLNYTRPGSTLSTNTGYKISDTPLRSETELSEASAATRTDTTNQVVGSRQDTIHVMYMGTSLPSDPVAEKEKTNPLFANLAGSIVTAAAATPPTRTYNTFSKDEKEKDKDTLERGQTVARSSNPEDWSIAQVADWVSKNGGTRDPVFDQRIDGVALMALTMDELYATLKISTVGDRVKFKQ</sequence>
<dbReference type="InterPro" id="IPR013761">
    <property type="entry name" value="SAM/pointed_sf"/>
</dbReference>
<feature type="compositionally biased region" description="Polar residues" evidence="1">
    <location>
        <begin position="368"/>
        <end position="383"/>
    </location>
</feature>
<evidence type="ECO:0000256" key="2">
    <source>
        <dbReference type="SAM" id="Phobius"/>
    </source>
</evidence>
<feature type="region of interest" description="Disordered" evidence="1">
    <location>
        <begin position="349"/>
        <end position="413"/>
    </location>
</feature>
<feature type="transmembrane region" description="Helical" evidence="2">
    <location>
        <begin position="319"/>
        <end position="341"/>
    </location>
</feature>
<evidence type="ECO:0008006" key="5">
    <source>
        <dbReference type="Google" id="ProtNLM"/>
    </source>
</evidence>
<dbReference type="EMBL" id="MCGO01000022">
    <property type="protein sequence ID" value="ORY44331.1"/>
    <property type="molecule type" value="Genomic_DNA"/>
</dbReference>
<feature type="compositionally biased region" description="Polar residues" evidence="1">
    <location>
        <begin position="400"/>
        <end position="413"/>
    </location>
</feature>
<evidence type="ECO:0000313" key="4">
    <source>
        <dbReference type="Proteomes" id="UP000193642"/>
    </source>
</evidence>
<accession>A0A1Y2CBA3</accession>